<gene>
    <name evidence="1" type="ORF">EZ456_12925</name>
</gene>
<dbReference type="RefSeq" id="WP_131530772.1">
    <property type="nucleotide sequence ID" value="NZ_SJSO01000009.1"/>
</dbReference>
<reference evidence="1 2" key="1">
    <citation type="submission" date="2019-02" db="EMBL/GenBank/DDBJ databases">
        <title>Pedobacter sp. RP-3-21 sp. nov., isolated from Arctic soil.</title>
        <authorList>
            <person name="Dahal R.H."/>
        </authorList>
    </citation>
    <scope>NUCLEOTIDE SEQUENCE [LARGE SCALE GENOMIC DNA]</scope>
    <source>
        <strain evidence="1 2">RP-3-21</strain>
    </source>
</reference>
<dbReference type="AlphaFoldDB" id="A0A4R0Q2C1"/>
<keyword evidence="2" id="KW-1185">Reference proteome</keyword>
<dbReference type="EMBL" id="SJSO01000009">
    <property type="protein sequence ID" value="TCD26493.1"/>
    <property type="molecule type" value="Genomic_DNA"/>
</dbReference>
<evidence type="ECO:0000313" key="1">
    <source>
        <dbReference type="EMBL" id="TCD26493.1"/>
    </source>
</evidence>
<proteinExistence type="predicted"/>
<sequence>MLSLGAFPFFAHLYHSERKAVDKVSSAPDNTFGQQQFCLFLSEEKGSLTDTDQCPKDKYTMAIFVGGGQTHSIDPIPPVLKSLQKK</sequence>
<dbReference type="Proteomes" id="UP000293925">
    <property type="component" value="Unassembled WGS sequence"/>
</dbReference>
<comment type="caution">
    <text evidence="1">The sequence shown here is derived from an EMBL/GenBank/DDBJ whole genome shotgun (WGS) entry which is preliminary data.</text>
</comment>
<organism evidence="1 2">
    <name type="scientific">Pedobacter psychrodurus</name>
    <dbReference type="NCBI Taxonomy" id="2530456"/>
    <lineage>
        <taxon>Bacteria</taxon>
        <taxon>Pseudomonadati</taxon>
        <taxon>Bacteroidota</taxon>
        <taxon>Sphingobacteriia</taxon>
        <taxon>Sphingobacteriales</taxon>
        <taxon>Sphingobacteriaceae</taxon>
        <taxon>Pedobacter</taxon>
    </lineage>
</organism>
<protein>
    <submittedName>
        <fullName evidence="1">Uncharacterized protein</fullName>
    </submittedName>
</protein>
<evidence type="ECO:0000313" key="2">
    <source>
        <dbReference type="Proteomes" id="UP000293925"/>
    </source>
</evidence>
<name>A0A4R0Q2C1_9SPHI</name>
<accession>A0A4R0Q2C1</accession>